<name>A0A438CDJ2_VITVI</name>
<proteinExistence type="predicted"/>
<comment type="caution">
    <text evidence="1">The sequence shown here is derived from an EMBL/GenBank/DDBJ whole genome shotgun (WGS) entry which is preliminary data.</text>
</comment>
<evidence type="ECO:0000313" key="1">
    <source>
        <dbReference type="EMBL" id="RVW21263.1"/>
    </source>
</evidence>
<gene>
    <name evidence="1" type="ORF">CK203_108110</name>
</gene>
<dbReference type="EMBL" id="QGNW01002303">
    <property type="protein sequence ID" value="RVW21263.1"/>
    <property type="molecule type" value="Genomic_DNA"/>
</dbReference>
<accession>A0A438CDJ2</accession>
<reference evidence="1 2" key="1">
    <citation type="journal article" date="2018" name="PLoS Genet.">
        <title>Population sequencing reveals clonal diversity and ancestral inbreeding in the grapevine cultivar Chardonnay.</title>
        <authorList>
            <person name="Roach M.J."/>
            <person name="Johnson D.L."/>
            <person name="Bohlmann J."/>
            <person name="van Vuuren H.J."/>
            <person name="Jones S.J."/>
            <person name="Pretorius I.S."/>
            <person name="Schmidt S.A."/>
            <person name="Borneman A.R."/>
        </authorList>
    </citation>
    <scope>NUCLEOTIDE SEQUENCE [LARGE SCALE GENOMIC DNA]</scope>
    <source>
        <strain evidence="2">cv. Chardonnay</strain>
        <tissue evidence="1">Leaf</tissue>
    </source>
</reference>
<evidence type="ECO:0000313" key="2">
    <source>
        <dbReference type="Proteomes" id="UP000288805"/>
    </source>
</evidence>
<dbReference type="Proteomes" id="UP000288805">
    <property type="component" value="Unassembled WGS sequence"/>
</dbReference>
<dbReference type="AlphaFoldDB" id="A0A438CDJ2"/>
<protein>
    <submittedName>
        <fullName evidence="1">Uncharacterized protein</fullName>
    </submittedName>
</protein>
<organism evidence="1 2">
    <name type="scientific">Vitis vinifera</name>
    <name type="common">Grape</name>
    <dbReference type="NCBI Taxonomy" id="29760"/>
    <lineage>
        <taxon>Eukaryota</taxon>
        <taxon>Viridiplantae</taxon>
        <taxon>Streptophyta</taxon>
        <taxon>Embryophyta</taxon>
        <taxon>Tracheophyta</taxon>
        <taxon>Spermatophyta</taxon>
        <taxon>Magnoliopsida</taxon>
        <taxon>eudicotyledons</taxon>
        <taxon>Gunneridae</taxon>
        <taxon>Pentapetalae</taxon>
        <taxon>rosids</taxon>
        <taxon>Vitales</taxon>
        <taxon>Vitaceae</taxon>
        <taxon>Viteae</taxon>
        <taxon>Vitis</taxon>
    </lineage>
</organism>
<sequence length="99" mass="11310">MGVDFCKPTTEGLKYKLDLISNSEPIYRKGKREMNERCLESRALHHQTCSQKSLHLSWCQTIQFENSSTCLRLACLQALGVIPILRIIRYEALSLAVLV</sequence>